<protein>
    <submittedName>
        <fullName evidence="2">RES family NAD+ phosphorylase</fullName>
    </submittedName>
</protein>
<organism evidence="2 3">
    <name type="scientific">Erythrobacter ani</name>
    <dbReference type="NCBI Taxonomy" id="2827235"/>
    <lineage>
        <taxon>Bacteria</taxon>
        <taxon>Pseudomonadati</taxon>
        <taxon>Pseudomonadota</taxon>
        <taxon>Alphaproteobacteria</taxon>
        <taxon>Sphingomonadales</taxon>
        <taxon>Erythrobacteraceae</taxon>
        <taxon>Erythrobacter/Porphyrobacter group</taxon>
        <taxon>Erythrobacter</taxon>
    </lineage>
</organism>
<dbReference type="SMART" id="SM00953">
    <property type="entry name" value="RES"/>
    <property type="match status" value="1"/>
</dbReference>
<dbReference type="InterPro" id="IPR014914">
    <property type="entry name" value="RES_dom"/>
</dbReference>
<dbReference type="EMBL" id="JAGSPB010000001">
    <property type="protein sequence ID" value="MBV7265903.1"/>
    <property type="molecule type" value="Genomic_DNA"/>
</dbReference>
<keyword evidence="3" id="KW-1185">Reference proteome</keyword>
<evidence type="ECO:0000313" key="3">
    <source>
        <dbReference type="Proteomes" id="UP000699975"/>
    </source>
</evidence>
<sequence>MERHFGEGQQGAHQLSFSSEDAFLKFARSVRADFRFSRTAEQSAFLDGLAATSATRIRELRPGSLLYRAQLDYTLRSEEIAPDNFEEVPGAHRPERMLPDASKVGEGRINPRGIACLYLATKMETAALESRPLIGSYVSIAHFRTERELRIVDCSEKLVGNLERIFKRTWTPEEIEKQVWTDINNAFSAPVERSDDVLTYVPTQIIAEAFKAQGFDGVAYKSGYGEDGFNVAVFDVAAAKLTSCGLYRIAKMRAELDQADNPYEVREDGIYRAKITAVRPLSANEETKPTD</sequence>
<reference evidence="2 3" key="1">
    <citation type="submission" date="2021-04" db="EMBL/GenBank/DDBJ databases">
        <authorList>
            <person name="Pira H."/>
            <person name="Risdian C."/>
            <person name="Wink J."/>
        </authorList>
    </citation>
    <scope>NUCLEOTIDE SEQUENCE [LARGE SCALE GENOMIC DNA]</scope>
    <source>
        <strain evidence="2 3">WH131</strain>
    </source>
</reference>
<dbReference type="Proteomes" id="UP000699975">
    <property type="component" value="Unassembled WGS sequence"/>
</dbReference>
<dbReference type="Pfam" id="PF08808">
    <property type="entry name" value="RES"/>
    <property type="match status" value="1"/>
</dbReference>
<evidence type="ECO:0000313" key="2">
    <source>
        <dbReference type="EMBL" id="MBV7265903.1"/>
    </source>
</evidence>
<name>A0ABS6SLI2_9SPHN</name>
<evidence type="ECO:0000259" key="1">
    <source>
        <dbReference type="SMART" id="SM00953"/>
    </source>
</evidence>
<accession>A0ABS6SLI2</accession>
<comment type="caution">
    <text evidence="2">The sequence shown here is derived from an EMBL/GenBank/DDBJ whole genome shotgun (WGS) entry which is preliminary data.</text>
</comment>
<gene>
    <name evidence="2" type="ORF">KCG45_06900</name>
</gene>
<dbReference type="RefSeq" id="WP_218316309.1">
    <property type="nucleotide sequence ID" value="NZ_JAGSPB010000001.1"/>
</dbReference>
<proteinExistence type="predicted"/>
<feature type="domain" description="RES" evidence="1">
    <location>
        <begin position="94"/>
        <end position="244"/>
    </location>
</feature>